<dbReference type="HAMAP" id="MF_01334">
    <property type="entry name" value="Ribosomal_bL25_CTC"/>
    <property type="match status" value="1"/>
</dbReference>
<dbReference type="InterPro" id="IPR020057">
    <property type="entry name" value="Ribosomal_bL25_b-dom"/>
</dbReference>
<dbReference type="Pfam" id="PF01386">
    <property type="entry name" value="Ribosomal_L25p"/>
    <property type="match status" value="1"/>
</dbReference>
<dbReference type="CDD" id="cd00495">
    <property type="entry name" value="Ribosomal_L25_TL5_CTC"/>
    <property type="match status" value="1"/>
</dbReference>
<dbReference type="InterPro" id="IPR020055">
    <property type="entry name" value="Ribosomal_bL25_short"/>
</dbReference>
<comment type="function">
    <text evidence="5">This is one of the proteins that binds to the 5S RNA in the ribosome where it forms part of the central protuberance.</text>
</comment>
<dbReference type="NCBIfam" id="TIGR00731">
    <property type="entry name" value="bL25_bact_ctc"/>
    <property type="match status" value="1"/>
</dbReference>
<sequence length="225" mass="24622">MSENAVLIAETRDRAGKGTSRALRREGRTPAVIYGDKKDPISISLETRELVKAIYRDAFLSTVYTVKVGSTKHNVLPRDMQLHPVKESPMHVDFLRVSAKSQIAVMVVVSFLNEEECEGLKRGGVLNVVRHEIEMMVPAGNIPEAIEIDLEKYDIGDSVHISEVTLPEGCEPTISDRDFTIATIASPTVEEEPEVEAEEGEEGVEGETAEDGEAAEDTAEADGEE</sequence>
<dbReference type="Gene3D" id="2.170.120.20">
    <property type="entry name" value="Ribosomal protein L25, beta domain"/>
    <property type="match status" value="1"/>
</dbReference>
<dbReference type="InterPro" id="IPR020930">
    <property type="entry name" value="Ribosomal_uL5_bac-type"/>
</dbReference>
<gene>
    <name evidence="5" type="primary">rplY</name>
    <name evidence="5" type="synonym">ctc</name>
    <name evidence="9" type="ORF">NBZ79_05115</name>
</gene>
<dbReference type="GO" id="GO:0005840">
    <property type="term" value="C:ribosome"/>
    <property type="evidence" value="ECO:0007669"/>
    <property type="project" value="UniProtKB-KW"/>
</dbReference>
<dbReference type="NCBIfam" id="NF004612">
    <property type="entry name" value="PRK05943.1"/>
    <property type="match status" value="1"/>
</dbReference>
<dbReference type="RefSeq" id="WP_251936059.1">
    <property type="nucleotide sequence ID" value="NZ_CP098747.1"/>
</dbReference>
<feature type="domain" description="Large ribosomal subunit protein bL25 L25" evidence="7">
    <location>
        <begin position="8"/>
        <end position="94"/>
    </location>
</feature>
<evidence type="ECO:0000256" key="2">
    <source>
        <dbReference type="ARBA" id="ARBA00022884"/>
    </source>
</evidence>
<dbReference type="HAMAP" id="MF_01336">
    <property type="entry name" value="Ribosomal_bL25"/>
    <property type="match status" value="1"/>
</dbReference>
<keyword evidence="4 5" id="KW-0687">Ribonucleoprotein</keyword>
<dbReference type="SUPFAM" id="SSF50715">
    <property type="entry name" value="Ribosomal protein L25-like"/>
    <property type="match status" value="1"/>
</dbReference>
<evidence type="ECO:0000259" key="8">
    <source>
        <dbReference type="Pfam" id="PF14693"/>
    </source>
</evidence>
<protein>
    <recommendedName>
        <fullName evidence="5">Large ribosomal subunit protein bL25</fullName>
    </recommendedName>
    <alternativeName>
        <fullName evidence="5">General stress protein CTC</fullName>
    </alternativeName>
</protein>
<dbReference type="InterPro" id="IPR001021">
    <property type="entry name" value="Ribosomal_bL25_long"/>
</dbReference>
<keyword evidence="10" id="KW-1185">Reference proteome</keyword>
<organism evidence="9 10">
    <name type="scientific">Sneathiella marina</name>
    <dbReference type="NCBI Taxonomy" id="2950108"/>
    <lineage>
        <taxon>Bacteria</taxon>
        <taxon>Pseudomonadati</taxon>
        <taxon>Pseudomonadota</taxon>
        <taxon>Alphaproteobacteria</taxon>
        <taxon>Sneathiellales</taxon>
        <taxon>Sneathiellaceae</taxon>
        <taxon>Sneathiella</taxon>
    </lineage>
</organism>
<dbReference type="InterPro" id="IPR020056">
    <property type="entry name" value="Rbsml_bL25/Gln-tRNA_synth_N"/>
</dbReference>
<keyword evidence="2 5" id="KW-0694">RNA-binding</keyword>
<evidence type="ECO:0000256" key="3">
    <source>
        <dbReference type="ARBA" id="ARBA00022980"/>
    </source>
</evidence>
<dbReference type="Proteomes" id="UP001056291">
    <property type="component" value="Chromosome"/>
</dbReference>
<comment type="similarity">
    <text evidence="5">Belongs to the bacterial ribosomal protein bL25 family. CTC subfamily.</text>
</comment>
<dbReference type="InterPro" id="IPR029751">
    <property type="entry name" value="Ribosomal_L25_dom"/>
</dbReference>
<evidence type="ECO:0000313" key="10">
    <source>
        <dbReference type="Proteomes" id="UP001056291"/>
    </source>
</evidence>
<reference evidence="9" key="1">
    <citation type="submission" date="2022-06" db="EMBL/GenBank/DDBJ databases">
        <title>Sneathiella actinostolidae sp. nov., isolated from a sea anemonein the Western Pacific Ocean.</title>
        <authorList>
            <person name="Wei M.J."/>
        </authorList>
    </citation>
    <scope>NUCLEOTIDE SEQUENCE</scope>
    <source>
        <strain evidence="9">PHK-P5</strain>
    </source>
</reference>
<comment type="subunit">
    <text evidence="5">Part of the 50S ribosomal subunit; part of the 5S rRNA/L5/L18/L25 subcomplex. Contacts the 5S rRNA. Binds to the 5S rRNA independently of L5 and L18.</text>
</comment>
<dbReference type="NCBIfam" id="NF004128">
    <property type="entry name" value="PRK05618.1-2"/>
    <property type="match status" value="1"/>
</dbReference>
<evidence type="ECO:0000256" key="1">
    <source>
        <dbReference type="ARBA" id="ARBA00022730"/>
    </source>
</evidence>
<evidence type="ECO:0000256" key="4">
    <source>
        <dbReference type="ARBA" id="ARBA00023274"/>
    </source>
</evidence>
<proteinExistence type="inferred from homology"/>
<accession>A0ABY4WAR1</accession>
<dbReference type="Pfam" id="PF14693">
    <property type="entry name" value="Ribosomal_TL5_C"/>
    <property type="match status" value="1"/>
</dbReference>
<evidence type="ECO:0000313" key="9">
    <source>
        <dbReference type="EMBL" id="USG62359.1"/>
    </source>
</evidence>
<name>A0ABY4WAR1_9PROT</name>
<dbReference type="PANTHER" id="PTHR33284">
    <property type="entry name" value="RIBOSOMAL PROTEIN L25/GLN-TRNA SYNTHETASE, ANTI-CODON-BINDING DOMAIN-CONTAINING PROTEIN"/>
    <property type="match status" value="1"/>
</dbReference>
<dbReference type="PANTHER" id="PTHR33284:SF1">
    <property type="entry name" value="RIBOSOMAL PROTEIN L25_GLN-TRNA SYNTHETASE, ANTI-CODON-BINDING DOMAIN-CONTAINING PROTEIN"/>
    <property type="match status" value="1"/>
</dbReference>
<dbReference type="Gene3D" id="2.40.240.10">
    <property type="entry name" value="Ribosomal Protein L25, Chain P"/>
    <property type="match status" value="1"/>
</dbReference>
<dbReference type="InterPro" id="IPR037121">
    <property type="entry name" value="Ribosomal_bL25_C"/>
</dbReference>
<evidence type="ECO:0000259" key="7">
    <source>
        <dbReference type="Pfam" id="PF01386"/>
    </source>
</evidence>
<keyword evidence="1 5" id="KW-0699">rRNA-binding</keyword>
<feature type="compositionally biased region" description="Acidic residues" evidence="6">
    <location>
        <begin position="189"/>
        <end position="225"/>
    </location>
</feature>
<feature type="domain" description="Large ribosomal subunit protein bL25 beta" evidence="8">
    <location>
        <begin position="103"/>
        <end position="187"/>
    </location>
</feature>
<dbReference type="InterPro" id="IPR011035">
    <property type="entry name" value="Ribosomal_bL25/Gln-tRNA_synth"/>
</dbReference>
<evidence type="ECO:0000256" key="5">
    <source>
        <dbReference type="HAMAP-Rule" id="MF_01334"/>
    </source>
</evidence>
<keyword evidence="3 5" id="KW-0689">Ribosomal protein</keyword>
<feature type="region of interest" description="Disordered" evidence="6">
    <location>
        <begin position="185"/>
        <end position="225"/>
    </location>
</feature>
<evidence type="ECO:0000256" key="6">
    <source>
        <dbReference type="SAM" id="MobiDB-lite"/>
    </source>
</evidence>
<dbReference type="EMBL" id="CP098747">
    <property type="protein sequence ID" value="USG62359.1"/>
    <property type="molecule type" value="Genomic_DNA"/>
</dbReference>